<proteinExistence type="predicted"/>
<evidence type="ECO:0000313" key="2">
    <source>
        <dbReference type="EMBL" id="GLX82146.1"/>
    </source>
</evidence>
<sequence>MVENDETNERRQHIRLDMEGELVELRWQHQAQEMEEQCICLDISRKGIKVSSINKIELYTPVEMNLTLQKDPPVYIKARVIRSVNRDANYEIALLFQD</sequence>
<dbReference type="EMBL" id="BSSU01000007">
    <property type="protein sequence ID" value="GLX82146.1"/>
    <property type="molecule type" value="Genomic_DNA"/>
</dbReference>
<feature type="domain" description="PilZ" evidence="1">
    <location>
        <begin position="9"/>
        <end position="97"/>
    </location>
</feature>
<dbReference type="InterPro" id="IPR009875">
    <property type="entry name" value="PilZ_domain"/>
</dbReference>
<dbReference type="Proteomes" id="UP001157133">
    <property type="component" value="Unassembled WGS sequence"/>
</dbReference>
<dbReference type="SUPFAM" id="SSF141371">
    <property type="entry name" value="PilZ domain-like"/>
    <property type="match status" value="1"/>
</dbReference>
<gene>
    <name evidence="2" type="ORF">theurythT_15980</name>
</gene>
<evidence type="ECO:0000259" key="1">
    <source>
        <dbReference type="Pfam" id="PF07238"/>
    </source>
</evidence>
<accession>A0ABQ6H6R4</accession>
<reference evidence="2 3" key="1">
    <citation type="submission" date="2023-03" db="EMBL/GenBank/DDBJ databases">
        <title>Draft genome sequence of Thalassotalea eurytherma JCM 18482T.</title>
        <authorList>
            <person name="Sawabe T."/>
        </authorList>
    </citation>
    <scope>NUCLEOTIDE SEQUENCE [LARGE SCALE GENOMIC DNA]</scope>
    <source>
        <strain evidence="2 3">JCM 18482</strain>
    </source>
</reference>
<dbReference type="RefSeq" id="WP_284207503.1">
    <property type="nucleotide sequence ID" value="NZ_BSSU01000007.1"/>
</dbReference>
<comment type="caution">
    <text evidence="2">The sequence shown here is derived from an EMBL/GenBank/DDBJ whole genome shotgun (WGS) entry which is preliminary data.</text>
</comment>
<dbReference type="Gene3D" id="2.40.10.220">
    <property type="entry name" value="predicted glycosyltransferase like domains"/>
    <property type="match status" value="1"/>
</dbReference>
<keyword evidence="3" id="KW-1185">Reference proteome</keyword>
<name>A0ABQ6H6R4_9GAMM</name>
<dbReference type="Pfam" id="PF07238">
    <property type="entry name" value="PilZ"/>
    <property type="match status" value="1"/>
</dbReference>
<protein>
    <recommendedName>
        <fullName evidence="1">PilZ domain-containing protein</fullName>
    </recommendedName>
</protein>
<organism evidence="2 3">
    <name type="scientific">Thalassotalea eurytherma</name>
    <dbReference type="NCBI Taxonomy" id="1144278"/>
    <lineage>
        <taxon>Bacteria</taxon>
        <taxon>Pseudomonadati</taxon>
        <taxon>Pseudomonadota</taxon>
        <taxon>Gammaproteobacteria</taxon>
        <taxon>Alteromonadales</taxon>
        <taxon>Colwelliaceae</taxon>
        <taxon>Thalassotalea</taxon>
    </lineage>
</organism>
<evidence type="ECO:0000313" key="3">
    <source>
        <dbReference type="Proteomes" id="UP001157133"/>
    </source>
</evidence>